<sequence length="60" mass="7229">MAFLRVDIYEIFSEFCLILSIFSLFNPLKKFFHPFYSEVNLIHSFVQVLDTRGFPRNRQP</sequence>
<organism evidence="1 2">
    <name type="scientific">Meloidogyne enterolobii</name>
    <name type="common">Root-knot nematode worm</name>
    <name type="synonym">Meloidogyne mayaguensis</name>
    <dbReference type="NCBI Taxonomy" id="390850"/>
    <lineage>
        <taxon>Eukaryota</taxon>
        <taxon>Metazoa</taxon>
        <taxon>Ecdysozoa</taxon>
        <taxon>Nematoda</taxon>
        <taxon>Chromadorea</taxon>
        <taxon>Rhabditida</taxon>
        <taxon>Tylenchina</taxon>
        <taxon>Tylenchomorpha</taxon>
        <taxon>Tylenchoidea</taxon>
        <taxon>Meloidogynidae</taxon>
        <taxon>Meloidogyninae</taxon>
        <taxon>Meloidogyne</taxon>
    </lineage>
</organism>
<dbReference type="EMBL" id="CAVMJV010000089">
    <property type="protein sequence ID" value="CAK5091684.1"/>
    <property type="molecule type" value="Genomic_DNA"/>
</dbReference>
<name>A0ACB1AJI5_MELEN</name>
<dbReference type="Proteomes" id="UP001497535">
    <property type="component" value="Unassembled WGS sequence"/>
</dbReference>
<protein>
    <submittedName>
        <fullName evidence="1">Uncharacterized protein</fullName>
    </submittedName>
</protein>
<reference evidence="1" key="1">
    <citation type="submission" date="2023-11" db="EMBL/GenBank/DDBJ databases">
        <authorList>
            <person name="Poullet M."/>
        </authorList>
    </citation>
    <scope>NUCLEOTIDE SEQUENCE</scope>
    <source>
        <strain evidence="1">E1834</strain>
    </source>
</reference>
<accession>A0ACB1AJI5</accession>
<proteinExistence type="predicted"/>
<evidence type="ECO:0000313" key="1">
    <source>
        <dbReference type="EMBL" id="CAK5091684.1"/>
    </source>
</evidence>
<keyword evidence="2" id="KW-1185">Reference proteome</keyword>
<evidence type="ECO:0000313" key="2">
    <source>
        <dbReference type="Proteomes" id="UP001497535"/>
    </source>
</evidence>
<comment type="caution">
    <text evidence="1">The sequence shown here is derived from an EMBL/GenBank/DDBJ whole genome shotgun (WGS) entry which is preliminary data.</text>
</comment>
<gene>
    <name evidence="1" type="ORF">MENTE1834_LOCUS39536</name>
</gene>